<dbReference type="PANTHER" id="PTHR39081:SF1">
    <property type="entry name" value="MUT7-C RNASE DOMAIN-CONTAINING PROTEIN"/>
    <property type="match status" value="1"/>
</dbReference>
<dbReference type="PANTHER" id="PTHR39081">
    <property type="entry name" value="MUT7-C DOMAIN-CONTAINING PROTEIN"/>
    <property type="match status" value="1"/>
</dbReference>
<dbReference type="Pfam" id="PF01927">
    <property type="entry name" value="Mut7-C"/>
    <property type="match status" value="1"/>
</dbReference>
<keyword evidence="3" id="KW-1185">Reference proteome</keyword>
<evidence type="ECO:0000313" key="2">
    <source>
        <dbReference type="EMBL" id="QFR42431.1"/>
    </source>
</evidence>
<gene>
    <name evidence="2" type="ORF">FJR47_00260</name>
</gene>
<dbReference type="KEGG" id="suln:FJR47_00260"/>
<evidence type="ECO:0000313" key="3">
    <source>
        <dbReference type="Proteomes" id="UP000326061"/>
    </source>
</evidence>
<accession>A0AAJ4A1Y9</accession>
<dbReference type="InterPro" id="IPR002782">
    <property type="entry name" value="Mut7-C_RNAse_dom"/>
</dbReference>
<dbReference type="Proteomes" id="UP000326061">
    <property type="component" value="Chromosome"/>
</dbReference>
<dbReference type="AlphaFoldDB" id="A0AAJ4A1Y9"/>
<organism evidence="2 3">
    <name type="scientific">Sulfurimonas xiamenensis</name>
    <dbReference type="NCBI Taxonomy" id="2590021"/>
    <lineage>
        <taxon>Bacteria</taxon>
        <taxon>Pseudomonadati</taxon>
        <taxon>Campylobacterota</taxon>
        <taxon>Epsilonproteobacteria</taxon>
        <taxon>Campylobacterales</taxon>
        <taxon>Sulfurimonadaceae</taxon>
        <taxon>Sulfurimonas</taxon>
    </lineage>
</organism>
<feature type="domain" description="Mut7-C RNAse" evidence="1">
    <location>
        <begin position="7"/>
        <end position="148"/>
    </location>
</feature>
<sequence length="152" mass="17889">MKIENPPKFIADCHLGKLTKYLRIMGFDTLYFNTIDDNDLIELANSEDRIILTRDKGLHERTKAPTFYLDAIDNLKQLQELQREFGIKDYSLVPRCIVCNTELQKVQKSDIEAQLPPKVKKYFSEFEICPTCKRIYWHGDHYKRMIATIDSI</sequence>
<dbReference type="RefSeq" id="WP_152298502.1">
    <property type="nucleotide sequence ID" value="NZ_CP041166.1"/>
</dbReference>
<evidence type="ECO:0000259" key="1">
    <source>
        <dbReference type="Pfam" id="PF01927"/>
    </source>
</evidence>
<name>A0AAJ4A1Y9_9BACT</name>
<proteinExistence type="predicted"/>
<reference evidence="3" key="1">
    <citation type="submission" date="2019-06" db="EMBL/GenBank/DDBJ databases">
        <title>Sulfurimonas gotlandica sp. nov., a chemoautotrophic and psychrotolerant epsilonproteobacterium isolated from a pelagic redoxcline, and an emended description of the genus Sulfurimonas.</title>
        <authorList>
            <person name="Wang S."/>
            <person name="Jiang L."/>
            <person name="Shao Z."/>
        </authorList>
    </citation>
    <scope>NUCLEOTIDE SEQUENCE [LARGE SCALE GENOMIC DNA]</scope>
    <source>
        <strain evidence="3">1-1N</strain>
    </source>
</reference>
<protein>
    <recommendedName>
        <fullName evidence="1">Mut7-C RNAse domain-containing protein</fullName>
    </recommendedName>
</protein>
<dbReference type="EMBL" id="CP041166">
    <property type="protein sequence ID" value="QFR42431.1"/>
    <property type="molecule type" value="Genomic_DNA"/>
</dbReference>